<reference evidence="1" key="1">
    <citation type="journal article" date="2014" name="Int. J. Syst. Evol. Microbiol.">
        <title>Complete genome sequence of Corynebacterium casei LMG S-19264T (=DSM 44701T), isolated from a smear-ripened cheese.</title>
        <authorList>
            <consortium name="US DOE Joint Genome Institute (JGI-PGF)"/>
            <person name="Walter F."/>
            <person name="Albersmeier A."/>
            <person name="Kalinowski J."/>
            <person name="Ruckert C."/>
        </authorList>
    </citation>
    <scope>NUCLEOTIDE SEQUENCE</scope>
    <source>
        <strain evidence="1">KCTC 23310</strain>
    </source>
</reference>
<comment type="caution">
    <text evidence="1">The sequence shown here is derived from an EMBL/GenBank/DDBJ whole genome shotgun (WGS) entry which is preliminary data.</text>
</comment>
<evidence type="ECO:0000313" key="2">
    <source>
        <dbReference type="Proteomes" id="UP000638981"/>
    </source>
</evidence>
<proteinExistence type="predicted"/>
<keyword evidence="1" id="KW-0808">Transferase</keyword>
<reference evidence="1" key="2">
    <citation type="submission" date="2020-09" db="EMBL/GenBank/DDBJ databases">
        <authorList>
            <person name="Sun Q."/>
            <person name="Kim S."/>
        </authorList>
    </citation>
    <scope>NUCLEOTIDE SEQUENCE</scope>
    <source>
        <strain evidence="1">KCTC 23310</strain>
    </source>
</reference>
<protein>
    <submittedName>
        <fullName evidence="1">Glycosyl transferase</fullName>
    </submittedName>
</protein>
<dbReference type="Pfam" id="PF14305">
    <property type="entry name" value="ATPgrasp_TupA"/>
    <property type="match status" value="1"/>
</dbReference>
<dbReference type="GO" id="GO:0016740">
    <property type="term" value="F:transferase activity"/>
    <property type="evidence" value="ECO:0007669"/>
    <property type="project" value="UniProtKB-KW"/>
</dbReference>
<organism evidence="1 2">
    <name type="scientific">Neogemmobacter tilapiae</name>
    <dbReference type="NCBI Taxonomy" id="875041"/>
    <lineage>
        <taxon>Bacteria</taxon>
        <taxon>Pseudomonadati</taxon>
        <taxon>Pseudomonadota</taxon>
        <taxon>Alphaproteobacteria</taxon>
        <taxon>Rhodobacterales</taxon>
        <taxon>Paracoccaceae</taxon>
        <taxon>Neogemmobacter</taxon>
    </lineage>
</organism>
<dbReference type="AlphaFoldDB" id="A0A918WLH5"/>
<keyword evidence="2" id="KW-1185">Reference proteome</keyword>
<dbReference type="EMBL" id="BMYJ01000004">
    <property type="protein sequence ID" value="GHC54008.1"/>
    <property type="molecule type" value="Genomic_DNA"/>
</dbReference>
<accession>A0A918WLH5</accession>
<dbReference type="InterPro" id="IPR029465">
    <property type="entry name" value="ATPgrasp_TupA"/>
</dbReference>
<sequence>MGNRLRQRKLRFLRRLGTLWWNLSQRVRGHPVLRAKFLRGNGYALDLRDPKTFNEKIHWRKLHDRNALFPVISDKFAVRAYVQERLGDEVPLPELVGVTGKPTVAWVRRMAVGGVALKATNASGRNVFLRADAKFDAGKVARKCQRWLEEPFGVRQQEWAYQPIKPRIVAERLLIGADGRLADDIKFFMFGARCGMIDLEWDRFGQHGQVFLDEDWNRLDLRMKQDIWVETPPRPVQFERMLQVARQLGAGFDHLRVDFLYTGESFALNELTLYNGSGTNPFHPAEWDRRLGDLWILPKF</sequence>
<dbReference type="RefSeq" id="WP_189411111.1">
    <property type="nucleotide sequence ID" value="NZ_BMYJ01000004.1"/>
</dbReference>
<name>A0A918WLH5_9RHOB</name>
<gene>
    <name evidence="1" type="ORF">GCM10007315_16010</name>
</gene>
<dbReference type="Proteomes" id="UP000638981">
    <property type="component" value="Unassembled WGS sequence"/>
</dbReference>
<evidence type="ECO:0000313" key="1">
    <source>
        <dbReference type="EMBL" id="GHC54008.1"/>
    </source>
</evidence>